<evidence type="ECO:0000256" key="1">
    <source>
        <dbReference type="SAM" id="MobiDB-lite"/>
    </source>
</evidence>
<dbReference type="Proteomes" id="UP000319824">
    <property type="component" value="Unassembled WGS sequence"/>
</dbReference>
<protein>
    <submittedName>
        <fullName evidence="2">Uncharacterized protein</fullName>
    </submittedName>
</protein>
<gene>
    <name evidence="2" type="ORF">BCL32_1674</name>
</gene>
<proteinExistence type="predicted"/>
<name>A0A559TFT9_9HYPH</name>
<sequence>MAARGLRSGAAQSTKFRFCDFKTYPHHARHLMRRRRMNPIGETKHEPKRPLNPSPPGMSILTPRTGWRMGTPQSGDILSVASTHTTAGREPDFLLGMTAGMKQIGQRAKPNLELLSEAKPDIALAAKEDTAIHFDAMRGVAVNCFSGSGSSARSAHNSGSSMRSDPIAGVSAWPK</sequence>
<dbReference type="AlphaFoldDB" id="A0A559TFT9"/>
<accession>A0A559TFT9</accession>
<reference evidence="2 3" key="1">
    <citation type="submission" date="2019-06" db="EMBL/GenBank/DDBJ databases">
        <title>Pac Bio to generate improved reference genome sequences for organisms with transposon mutant libraries (support for FEBA project).</title>
        <authorList>
            <person name="Blow M."/>
        </authorList>
    </citation>
    <scope>NUCLEOTIDE SEQUENCE [LARGE SCALE GENOMIC DNA]</scope>
    <source>
        <strain evidence="2 3">USDA 1844</strain>
    </source>
</reference>
<feature type="compositionally biased region" description="Low complexity" evidence="1">
    <location>
        <begin position="148"/>
        <end position="161"/>
    </location>
</feature>
<evidence type="ECO:0000313" key="2">
    <source>
        <dbReference type="EMBL" id="TVZ73446.1"/>
    </source>
</evidence>
<organism evidence="2 3">
    <name type="scientific">Rhizobium mongolense USDA 1844</name>
    <dbReference type="NCBI Taxonomy" id="1079460"/>
    <lineage>
        <taxon>Bacteria</taxon>
        <taxon>Pseudomonadati</taxon>
        <taxon>Pseudomonadota</taxon>
        <taxon>Alphaproteobacteria</taxon>
        <taxon>Hyphomicrobiales</taxon>
        <taxon>Rhizobiaceae</taxon>
        <taxon>Rhizobium/Agrobacterium group</taxon>
        <taxon>Rhizobium</taxon>
    </lineage>
</organism>
<feature type="region of interest" description="Disordered" evidence="1">
    <location>
        <begin position="148"/>
        <end position="175"/>
    </location>
</feature>
<dbReference type="EMBL" id="VISO01000002">
    <property type="protein sequence ID" value="TVZ73446.1"/>
    <property type="molecule type" value="Genomic_DNA"/>
</dbReference>
<feature type="region of interest" description="Disordered" evidence="1">
    <location>
        <begin position="38"/>
        <end position="57"/>
    </location>
</feature>
<evidence type="ECO:0000313" key="3">
    <source>
        <dbReference type="Proteomes" id="UP000319824"/>
    </source>
</evidence>
<comment type="caution">
    <text evidence="2">The sequence shown here is derived from an EMBL/GenBank/DDBJ whole genome shotgun (WGS) entry which is preliminary data.</text>
</comment>